<dbReference type="EC" id="1.1.99.28" evidence="3"/>
<dbReference type="PANTHER" id="PTHR43249">
    <property type="entry name" value="UDP-N-ACETYL-2-AMINO-2-DEOXY-D-GLUCURONATE OXIDASE"/>
    <property type="match status" value="1"/>
</dbReference>
<protein>
    <submittedName>
        <fullName evidence="3">Glucose--fructose oxidoreductase</fullName>
        <ecNumber evidence="3">1.1.99.28</ecNumber>
    </submittedName>
</protein>
<dbReference type="Gene3D" id="3.30.360.10">
    <property type="entry name" value="Dihydrodipicolinate Reductase, domain 2"/>
    <property type="match status" value="1"/>
</dbReference>
<evidence type="ECO:0000259" key="1">
    <source>
        <dbReference type="Pfam" id="PF01408"/>
    </source>
</evidence>
<dbReference type="GO" id="GO:0047061">
    <property type="term" value="F:glucose-fructose oxidoreductase activity"/>
    <property type="evidence" value="ECO:0007669"/>
    <property type="project" value="UniProtKB-EC"/>
</dbReference>
<dbReference type="InterPro" id="IPR055170">
    <property type="entry name" value="GFO_IDH_MocA-like_dom"/>
</dbReference>
<evidence type="ECO:0000313" key="3">
    <source>
        <dbReference type="EMBL" id="MPM03999.1"/>
    </source>
</evidence>
<sequence length="357" mass="39453">MSTIRYALIGYGKVAKVHAKALKDAKNSLLVAVWGRDAAKAQAFAQEFGILPYTDIKSMVAEAKVDAVIITTPHPLHKEHSIAALKAGAHVLVEKPMALTVSDCDAMIETAKAEKKLLSVISQRRWYPASRRIHDAIIDGKLGKPMLGQVTMLGWRDEEYYKSDPWRGSWSLEGGGVLINQAPHQLDLLHWFLGPVKEVYAQWENINHPYIEVEDSAVAVVRFESGAMASILVSNSQKPGIHAKVHVHGSSAYSVGVQTDGGAMFIAGRSGILEPPVNDLWTIEGEQQNLSRWKEEDTAFFGSIDAVAYFFTKQQEHFAQAILGKEKLISSGEEGRETVKLIEGMYRSQKEGSPIRY</sequence>
<dbReference type="SUPFAM" id="SSF51735">
    <property type="entry name" value="NAD(P)-binding Rossmann-fold domains"/>
    <property type="match status" value="1"/>
</dbReference>
<dbReference type="Pfam" id="PF22725">
    <property type="entry name" value="GFO_IDH_MocA_C3"/>
    <property type="match status" value="1"/>
</dbReference>
<dbReference type="Pfam" id="PF01408">
    <property type="entry name" value="GFO_IDH_MocA"/>
    <property type="match status" value="1"/>
</dbReference>
<feature type="domain" description="GFO/IDH/MocA-like oxidoreductase" evidence="2">
    <location>
        <begin position="131"/>
        <end position="251"/>
    </location>
</feature>
<proteinExistence type="predicted"/>
<organism evidence="3">
    <name type="scientific">bioreactor metagenome</name>
    <dbReference type="NCBI Taxonomy" id="1076179"/>
    <lineage>
        <taxon>unclassified sequences</taxon>
        <taxon>metagenomes</taxon>
        <taxon>ecological metagenomes</taxon>
    </lineage>
</organism>
<dbReference type="InterPro" id="IPR000683">
    <property type="entry name" value="Gfo/Idh/MocA-like_OxRdtase_N"/>
</dbReference>
<comment type="caution">
    <text evidence="3">The sequence shown here is derived from an EMBL/GenBank/DDBJ whole genome shotgun (WGS) entry which is preliminary data.</text>
</comment>
<dbReference type="InterPro" id="IPR036291">
    <property type="entry name" value="NAD(P)-bd_dom_sf"/>
</dbReference>
<name>A0A644WK58_9ZZZZ</name>
<feature type="domain" description="Gfo/Idh/MocA-like oxidoreductase N-terminal" evidence="1">
    <location>
        <begin position="4"/>
        <end position="120"/>
    </location>
</feature>
<dbReference type="SUPFAM" id="SSF55347">
    <property type="entry name" value="Glyceraldehyde-3-phosphate dehydrogenase-like, C-terminal domain"/>
    <property type="match status" value="1"/>
</dbReference>
<dbReference type="PANTHER" id="PTHR43249:SF1">
    <property type="entry name" value="D-GLUCOSIDE 3-DEHYDROGENASE"/>
    <property type="match status" value="1"/>
</dbReference>
<dbReference type="InterPro" id="IPR052515">
    <property type="entry name" value="Gfo/Idh/MocA_Oxidoreductase"/>
</dbReference>
<dbReference type="GO" id="GO:0000166">
    <property type="term" value="F:nucleotide binding"/>
    <property type="evidence" value="ECO:0007669"/>
    <property type="project" value="InterPro"/>
</dbReference>
<keyword evidence="3" id="KW-0560">Oxidoreductase</keyword>
<dbReference type="Gene3D" id="3.40.50.720">
    <property type="entry name" value="NAD(P)-binding Rossmann-like Domain"/>
    <property type="match status" value="1"/>
</dbReference>
<evidence type="ECO:0000259" key="2">
    <source>
        <dbReference type="Pfam" id="PF22725"/>
    </source>
</evidence>
<gene>
    <name evidence="3" type="primary">gfo_5</name>
    <name evidence="3" type="ORF">SDC9_50266</name>
</gene>
<dbReference type="AlphaFoldDB" id="A0A644WK58"/>
<accession>A0A644WK58</accession>
<dbReference type="EMBL" id="VSSQ01001000">
    <property type="protein sequence ID" value="MPM03999.1"/>
    <property type="molecule type" value="Genomic_DNA"/>
</dbReference>
<reference evidence="3" key="1">
    <citation type="submission" date="2019-08" db="EMBL/GenBank/DDBJ databases">
        <authorList>
            <person name="Kucharzyk K."/>
            <person name="Murdoch R.W."/>
            <person name="Higgins S."/>
            <person name="Loffler F."/>
        </authorList>
    </citation>
    <scope>NUCLEOTIDE SEQUENCE</scope>
</reference>